<feature type="compositionally biased region" description="Acidic residues" evidence="1">
    <location>
        <begin position="341"/>
        <end position="362"/>
    </location>
</feature>
<reference evidence="3 4" key="1">
    <citation type="submission" date="2024-08" db="EMBL/GenBank/DDBJ databases">
        <authorList>
            <person name="Will J Nash"/>
            <person name="Angela Man"/>
            <person name="Seanna McTaggart"/>
            <person name="Kendall Baker"/>
            <person name="Tom Barker"/>
            <person name="Leah Catchpole"/>
            <person name="Alex Durrant"/>
            <person name="Karim Gharbi"/>
            <person name="Naomi Irish"/>
            <person name="Gemy Kaithakottil"/>
            <person name="Debby Ku"/>
            <person name="Aaliyah Providence"/>
            <person name="Felix Shaw"/>
            <person name="David Swarbreck"/>
            <person name="Chris Watkins"/>
            <person name="Ann M. McCartney"/>
            <person name="Giulio Formenti"/>
            <person name="Alice Mouton"/>
            <person name="Noel Vella"/>
            <person name="Bjorn M von Reumont"/>
            <person name="Adriana Vella"/>
            <person name="Wilfried Haerty"/>
        </authorList>
    </citation>
    <scope>NUCLEOTIDE SEQUENCE [LARGE SCALE GENOMIC DNA]</scope>
</reference>
<feature type="domain" description="PBZ-type" evidence="2">
    <location>
        <begin position="249"/>
        <end position="271"/>
    </location>
</feature>
<accession>A0ABP1PGH0</accession>
<feature type="compositionally biased region" description="Basic and acidic residues" evidence="1">
    <location>
        <begin position="112"/>
        <end position="134"/>
    </location>
</feature>
<comment type="caution">
    <text evidence="3">The sequence shown here is derived from an EMBL/GenBank/DDBJ whole genome shotgun (WGS) entry which is preliminary data.</text>
</comment>
<dbReference type="CDD" id="cd22671">
    <property type="entry name" value="FHA_APTX-like"/>
    <property type="match status" value="1"/>
</dbReference>
<organism evidence="3 4">
    <name type="scientific">Xylocopa violacea</name>
    <name type="common">Violet carpenter bee</name>
    <name type="synonym">Apis violacea</name>
    <dbReference type="NCBI Taxonomy" id="135666"/>
    <lineage>
        <taxon>Eukaryota</taxon>
        <taxon>Metazoa</taxon>
        <taxon>Ecdysozoa</taxon>
        <taxon>Arthropoda</taxon>
        <taxon>Hexapoda</taxon>
        <taxon>Insecta</taxon>
        <taxon>Pterygota</taxon>
        <taxon>Neoptera</taxon>
        <taxon>Endopterygota</taxon>
        <taxon>Hymenoptera</taxon>
        <taxon>Apocrita</taxon>
        <taxon>Aculeata</taxon>
        <taxon>Apoidea</taxon>
        <taxon>Anthophila</taxon>
        <taxon>Apidae</taxon>
        <taxon>Xylocopa</taxon>
        <taxon>Xylocopa</taxon>
    </lineage>
</organism>
<feature type="compositionally biased region" description="Polar residues" evidence="1">
    <location>
        <begin position="202"/>
        <end position="215"/>
    </location>
</feature>
<dbReference type="InterPro" id="IPR039253">
    <property type="entry name" value="APLF"/>
</dbReference>
<feature type="region of interest" description="Disordered" evidence="1">
    <location>
        <begin position="112"/>
        <end position="234"/>
    </location>
</feature>
<dbReference type="PANTHER" id="PTHR21315">
    <property type="entry name" value="APRATAXIN AND PNK-LIKE FACTOR-RELATED"/>
    <property type="match status" value="1"/>
</dbReference>
<evidence type="ECO:0000259" key="2">
    <source>
        <dbReference type="Pfam" id="PF10283"/>
    </source>
</evidence>
<feature type="compositionally biased region" description="Polar residues" evidence="1">
    <location>
        <begin position="142"/>
        <end position="161"/>
    </location>
</feature>
<feature type="compositionally biased region" description="Polar residues" evidence="1">
    <location>
        <begin position="325"/>
        <end position="335"/>
    </location>
</feature>
<feature type="compositionally biased region" description="Basic residues" evidence="1">
    <location>
        <begin position="313"/>
        <end position="324"/>
    </location>
</feature>
<evidence type="ECO:0000256" key="1">
    <source>
        <dbReference type="SAM" id="MobiDB-lite"/>
    </source>
</evidence>
<dbReference type="Proteomes" id="UP001642520">
    <property type="component" value="Unassembled WGS sequence"/>
</dbReference>
<dbReference type="PANTHER" id="PTHR21315:SF2">
    <property type="entry name" value="APRATAXIN AND PNK-LIKE FACTOR"/>
    <property type="match status" value="1"/>
</dbReference>
<protein>
    <recommendedName>
        <fullName evidence="2">PBZ-type domain-containing protein</fullName>
    </recommendedName>
</protein>
<name>A0ABP1PGH0_XYLVO</name>
<feature type="compositionally biased region" description="Basic and acidic residues" evidence="1">
    <location>
        <begin position="171"/>
        <end position="186"/>
    </location>
</feature>
<gene>
    <name evidence="3" type="ORF">XYLVIOL_LOCUS10433</name>
</gene>
<dbReference type="InterPro" id="IPR019406">
    <property type="entry name" value="APLF_PBZ"/>
</dbReference>
<dbReference type="Pfam" id="PF10283">
    <property type="entry name" value="zf-CCHH"/>
    <property type="match status" value="2"/>
</dbReference>
<evidence type="ECO:0000313" key="3">
    <source>
        <dbReference type="EMBL" id="CAL7951239.1"/>
    </source>
</evidence>
<feature type="region of interest" description="Disordered" evidence="1">
    <location>
        <begin position="312"/>
        <end position="375"/>
    </location>
</feature>
<keyword evidence="4" id="KW-1185">Reference proteome</keyword>
<evidence type="ECO:0000313" key="4">
    <source>
        <dbReference type="Proteomes" id="UP001642520"/>
    </source>
</evidence>
<sequence>MKKLQLLRVDNDLVQKVDLEIGDNIIGRTVNGRNDDRIIKHAVTINVTPVNELTITPYQVTPCYMKSIESSRWQLLKLGATVAIKPGDICSLLSDKCWFKIISVSNKMDNDNESTLKRKVSEDVNSDMDEKRLCTESGEGDNLQSPRNALNKMLNGSNDPNRVQVEGSLANEEKSLSENKTGEKIQDSSQSPAAINDDYNVENANKANSRDSINGKSFSSEKKSHSSSVSRCARELDDYTSTTANSFRREQCKYGKKCYRKNPQHKAEFSHFGDPDYDALDNREECPYGAKCYRTNPQHKMQFKHTAVNITSKHNKERRKKRSAQRTLDTLSIMENLSAEESMDESVDESEYELSSDVDESDYEHSSDIDESTDE</sequence>
<feature type="domain" description="PBZ-type" evidence="2">
    <location>
        <begin position="283"/>
        <end position="306"/>
    </location>
</feature>
<dbReference type="Gene3D" id="2.60.200.20">
    <property type="match status" value="1"/>
</dbReference>
<dbReference type="EMBL" id="CAXAJV020001300">
    <property type="protein sequence ID" value="CAL7951239.1"/>
    <property type="molecule type" value="Genomic_DNA"/>
</dbReference>
<proteinExistence type="predicted"/>